<organism evidence="1 2">
    <name type="scientific">Candidatus Ruthenibacterium avium</name>
    <dbReference type="NCBI Taxonomy" id="2838751"/>
    <lineage>
        <taxon>Bacteria</taxon>
        <taxon>Bacillati</taxon>
        <taxon>Bacillota</taxon>
        <taxon>Clostridia</taxon>
        <taxon>Eubacteriales</taxon>
        <taxon>Oscillospiraceae</taxon>
        <taxon>Ruthenibacterium</taxon>
    </lineage>
</organism>
<evidence type="ECO:0000313" key="2">
    <source>
        <dbReference type="Proteomes" id="UP000824209"/>
    </source>
</evidence>
<sequence>MSKSNTVTCSFTMDREIYNAYKSIVCKKGENVKGNLVRYMMSVIRYETSNADTIAAIEEVQKLKAEPDKKSYESFSQLLGDLNDE</sequence>
<gene>
    <name evidence="1" type="ORF">H9943_10115</name>
</gene>
<protein>
    <submittedName>
        <fullName evidence="1">Uncharacterized protein</fullName>
    </submittedName>
</protein>
<name>A0A9D2M5G1_9FIRM</name>
<dbReference type="AlphaFoldDB" id="A0A9D2M5G1"/>
<reference evidence="1" key="2">
    <citation type="submission" date="2021-04" db="EMBL/GenBank/DDBJ databases">
        <authorList>
            <person name="Gilroy R."/>
        </authorList>
    </citation>
    <scope>NUCLEOTIDE SEQUENCE</scope>
    <source>
        <strain evidence="1">ChiBcec8-14828</strain>
    </source>
</reference>
<proteinExistence type="predicted"/>
<dbReference type="EMBL" id="DWYA01000090">
    <property type="protein sequence ID" value="HJB40733.1"/>
    <property type="molecule type" value="Genomic_DNA"/>
</dbReference>
<reference evidence="1" key="1">
    <citation type="journal article" date="2021" name="PeerJ">
        <title>Extensive microbial diversity within the chicken gut microbiome revealed by metagenomics and culture.</title>
        <authorList>
            <person name="Gilroy R."/>
            <person name="Ravi A."/>
            <person name="Getino M."/>
            <person name="Pursley I."/>
            <person name="Horton D.L."/>
            <person name="Alikhan N.F."/>
            <person name="Baker D."/>
            <person name="Gharbi K."/>
            <person name="Hall N."/>
            <person name="Watson M."/>
            <person name="Adriaenssens E.M."/>
            <person name="Foster-Nyarko E."/>
            <person name="Jarju S."/>
            <person name="Secka A."/>
            <person name="Antonio M."/>
            <person name="Oren A."/>
            <person name="Chaudhuri R.R."/>
            <person name="La Ragione R."/>
            <person name="Hildebrand F."/>
            <person name="Pallen M.J."/>
        </authorList>
    </citation>
    <scope>NUCLEOTIDE SEQUENCE</scope>
    <source>
        <strain evidence="1">ChiBcec8-14828</strain>
    </source>
</reference>
<dbReference type="Proteomes" id="UP000824209">
    <property type="component" value="Unassembled WGS sequence"/>
</dbReference>
<evidence type="ECO:0000313" key="1">
    <source>
        <dbReference type="EMBL" id="HJB40733.1"/>
    </source>
</evidence>
<comment type="caution">
    <text evidence="1">The sequence shown here is derived from an EMBL/GenBank/DDBJ whole genome shotgun (WGS) entry which is preliminary data.</text>
</comment>
<accession>A0A9D2M5G1</accession>